<comment type="caution">
    <text evidence="1">The sequence shown here is derived from an EMBL/GenBank/DDBJ whole genome shotgun (WGS) entry which is preliminary data.</text>
</comment>
<accession>A0AAV4N036</accession>
<dbReference type="Proteomes" id="UP001054945">
    <property type="component" value="Unassembled WGS sequence"/>
</dbReference>
<evidence type="ECO:0000313" key="2">
    <source>
        <dbReference type="Proteomes" id="UP001054945"/>
    </source>
</evidence>
<dbReference type="AlphaFoldDB" id="A0AAV4N036"/>
<name>A0AAV4N036_CAEEX</name>
<sequence>MECEFLRLKLFYSDMHNVPRNHLRSVSWNAYVIRDHPSTGTKESVIVLNAPTIAITCRMGWTWVSSWRPTYPSDRETMESSVICHGVNTPKQIVDLFMIGVGTTEHRRER</sequence>
<dbReference type="EMBL" id="BPLR01020362">
    <property type="protein sequence ID" value="GIX77858.1"/>
    <property type="molecule type" value="Genomic_DNA"/>
</dbReference>
<evidence type="ECO:0000313" key="1">
    <source>
        <dbReference type="EMBL" id="GIX77858.1"/>
    </source>
</evidence>
<proteinExistence type="predicted"/>
<protein>
    <submittedName>
        <fullName evidence="1">Uncharacterized protein</fullName>
    </submittedName>
</protein>
<gene>
    <name evidence="1" type="ORF">CEXT_397641</name>
</gene>
<keyword evidence="2" id="KW-1185">Reference proteome</keyword>
<reference evidence="1 2" key="1">
    <citation type="submission" date="2021-06" db="EMBL/GenBank/DDBJ databases">
        <title>Caerostris extrusa draft genome.</title>
        <authorList>
            <person name="Kono N."/>
            <person name="Arakawa K."/>
        </authorList>
    </citation>
    <scope>NUCLEOTIDE SEQUENCE [LARGE SCALE GENOMIC DNA]</scope>
</reference>
<organism evidence="1 2">
    <name type="scientific">Caerostris extrusa</name>
    <name type="common">Bark spider</name>
    <name type="synonym">Caerostris bankana</name>
    <dbReference type="NCBI Taxonomy" id="172846"/>
    <lineage>
        <taxon>Eukaryota</taxon>
        <taxon>Metazoa</taxon>
        <taxon>Ecdysozoa</taxon>
        <taxon>Arthropoda</taxon>
        <taxon>Chelicerata</taxon>
        <taxon>Arachnida</taxon>
        <taxon>Araneae</taxon>
        <taxon>Araneomorphae</taxon>
        <taxon>Entelegynae</taxon>
        <taxon>Araneoidea</taxon>
        <taxon>Araneidae</taxon>
        <taxon>Caerostris</taxon>
    </lineage>
</organism>